<dbReference type="SUPFAM" id="SSF53448">
    <property type="entry name" value="Nucleotide-diphospho-sugar transferases"/>
    <property type="match status" value="1"/>
</dbReference>
<dbReference type="Pfam" id="PF00535">
    <property type="entry name" value="Glycos_transf_2"/>
    <property type="match status" value="1"/>
</dbReference>
<accession>A0A7D6CCE8</accession>
<proteinExistence type="predicted"/>
<dbReference type="GO" id="GO:0016740">
    <property type="term" value="F:transferase activity"/>
    <property type="evidence" value="ECO:0007669"/>
    <property type="project" value="UniProtKB-KW"/>
</dbReference>
<gene>
    <name evidence="3" type="ORF">HZU44_06115</name>
</gene>
<dbReference type="InterPro" id="IPR050834">
    <property type="entry name" value="Glycosyltransf_2"/>
</dbReference>
<name>A0A7D6CCE8_9ACTN</name>
<evidence type="ECO:0000259" key="2">
    <source>
        <dbReference type="Pfam" id="PF00535"/>
    </source>
</evidence>
<dbReference type="PANTHER" id="PTHR43685:SF2">
    <property type="entry name" value="GLYCOSYLTRANSFERASE 2-LIKE DOMAIN-CONTAINING PROTEIN"/>
    <property type="match status" value="1"/>
</dbReference>
<evidence type="ECO:0000313" key="3">
    <source>
        <dbReference type="EMBL" id="QLJ99685.1"/>
    </source>
</evidence>
<dbReference type="EMBL" id="CP058905">
    <property type="protein sequence ID" value="QLJ99685.1"/>
    <property type="molecule type" value="Genomic_DNA"/>
</dbReference>
<feature type="domain" description="Glycosyltransferase 2-like" evidence="2">
    <location>
        <begin position="32"/>
        <end position="161"/>
    </location>
</feature>
<protein>
    <submittedName>
        <fullName evidence="3">Glycosyltransferase</fullName>
    </submittedName>
</protein>
<sequence length="286" mass="31401">MRHPLPASVQGESSGGGAPQARDDASVVPTFSVCIVVRDRAVLLVNAVRSVLANHHRDFELVVVDDGSAVPVTRVLAEAGVSADRRVRVLSLPPSGIAQARNVALRAATGRYITVLDSDDELSADALARLHDLLTATDGDWVYVDYHEVRGGSSRHIRLPEYASARAMLLGVLTRPRLPFKHSGTTIDRRVLERIGGYDESFRLFEDVELMLRALRAGVHPRHLAHPVVRFRRHDGNVTRGRLGGLVFWFRLVDTYCPSRVPGAAFGIKALRTLSETGKWLVSLGR</sequence>
<keyword evidence="3" id="KW-0808">Transferase</keyword>
<evidence type="ECO:0000256" key="1">
    <source>
        <dbReference type="SAM" id="MobiDB-lite"/>
    </source>
</evidence>
<reference evidence="3" key="1">
    <citation type="submission" date="2020-08" db="EMBL/GenBank/DDBJ databases">
        <title>A bifunctional nitrone conjugated secondary metabolite targeting the ribosome.</title>
        <authorList>
            <person name="Limbrick E.M."/>
            <person name="Graf M."/>
            <person name="Derewacz D.K."/>
            <person name="Nguyen F."/>
            <person name="Spraggins J.M."/>
            <person name="Wieland M."/>
            <person name="Ynigez-Gutierrez A.E."/>
            <person name="Reisman B.J."/>
            <person name="Zinshteyn B."/>
            <person name="McCulloch K."/>
            <person name="Iverson T.M."/>
            <person name="Green R."/>
            <person name="Wilson D.N."/>
            <person name="Bachmann B.O."/>
        </authorList>
    </citation>
    <scope>NUCLEOTIDE SEQUENCE</scope>
    <source>
        <strain evidence="3">Africana</strain>
    </source>
</reference>
<dbReference type="InterPro" id="IPR001173">
    <property type="entry name" value="Glyco_trans_2-like"/>
</dbReference>
<feature type="region of interest" description="Disordered" evidence="1">
    <location>
        <begin position="1"/>
        <end position="23"/>
    </location>
</feature>
<organism evidence="3">
    <name type="scientific">Micromonospora carbonacea</name>
    <dbReference type="NCBI Taxonomy" id="47853"/>
    <lineage>
        <taxon>Bacteria</taxon>
        <taxon>Bacillati</taxon>
        <taxon>Actinomycetota</taxon>
        <taxon>Actinomycetes</taxon>
        <taxon>Micromonosporales</taxon>
        <taxon>Micromonosporaceae</taxon>
        <taxon>Micromonospora</taxon>
    </lineage>
</organism>
<dbReference type="AlphaFoldDB" id="A0A7D6CCE8"/>
<dbReference type="InterPro" id="IPR029044">
    <property type="entry name" value="Nucleotide-diphossugar_trans"/>
</dbReference>
<dbReference type="PANTHER" id="PTHR43685">
    <property type="entry name" value="GLYCOSYLTRANSFERASE"/>
    <property type="match status" value="1"/>
</dbReference>
<dbReference type="Gene3D" id="3.90.550.10">
    <property type="entry name" value="Spore Coat Polysaccharide Biosynthesis Protein SpsA, Chain A"/>
    <property type="match status" value="1"/>
</dbReference>